<comment type="caution">
    <text evidence="1">The sequence shown here is derived from an EMBL/GenBank/DDBJ whole genome shotgun (WGS) entry which is preliminary data.</text>
</comment>
<protein>
    <submittedName>
        <fullName evidence="1">Uncharacterized protein</fullName>
    </submittedName>
</protein>
<dbReference type="Proteomes" id="UP001221898">
    <property type="component" value="Unassembled WGS sequence"/>
</dbReference>
<dbReference type="EMBL" id="JAINUG010000095">
    <property type="protein sequence ID" value="KAJ8397710.1"/>
    <property type="molecule type" value="Genomic_DNA"/>
</dbReference>
<organism evidence="1 2">
    <name type="scientific">Aldrovandia affinis</name>
    <dbReference type="NCBI Taxonomy" id="143900"/>
    <lineage>
        <taxon>Eukaryota</taxon>
        <taxon>Metazoa</taxon>
        <taxon>Chordata</taxon>
        <taxon>Craniata</taxon>
        <taxon>Vertebrata</taxon>
        <taxon>Euteleostomi</taxon>
        <taxon>Actinopterygii</taxon>
        <taxon>Neopterygii</taxon>
        <taxon>Teleostei</taxon>
        <taxon>Notacanthiformes</taxon>
        <taxon>Halosauridae</taxon>
        <taxon>Aldrovandia</taxon>
    </lineage>
</organism>
<sequence length="162" mass="17290">MVPGLCRVSNELAGHSTTPATTRHFRHRVLRNVLSRRSDVGSGGADGHRVLAFVFFGTGAKRLFQVTLLGQWREGANTCTADADWGPGTIAWAGQGCVKGPQLCFVKLCETVAGDIVGYLTGLLLTGPGPLRNLYHKVSQADSFYMGSADPWPSSTQRSGPS</sequence>
<gene>
    <name evidence="1" type="ORF">AAFF_G00433990</name>
</gene>
<evidence type="ECO:0000313" key="2">
    <source>
        <dbReference type="Proteomes" id="UP001221898"/>
    </source>
</evidence>
<accession>A0AAD7WIB6</accession>
<reference evidence="1" key="1">
    <citation type="journal article" date="2023" name="Science">
        <title>Genome structures resolve the early diversification of teleost fishes.</title>
        <authorList>
            <person name="Parey E."/>
            <person name="Louis A."/>
            <person name="Montfort J."/>
            <person name="Bouchez O."/>
            <person name="Roques C."/>
            <person name="Iampietro C."/>
            <person name="Lluch J."/>
            <person name="Castinel A."/>
            <person name="Donnadieu C."/>
            <person name="Desvignes T."/>
            <person name="Floi Bucao C."/>
            <person name="Jouanno E."/>
            <person name="Wen M."/>
            <person name="Mejri S."/>
            <person name="Dirks R."/>
            <person name="Jansen H."/>
            <person name="Henkel C."/>
            <person name="Chen W.J."/>
            <person name="Zahm M."/>
            <person name="Cabau C."/>
            <person name="Klopp C."/>
            <person name="Thompson A.W."/>
            <person name="Robinson-Rechavi M."/>
            <person name="Braasch I."/>
            <person name="Lecointre G."/>
            <person name="Bobe J."/>
            <person name="Postlethwait J.H."/>
            <person name="Berthelot C."/>
            <person name="Roest Crollius H."/>
            <person name="Guiguen Y."/>
        </authorList>
    </citation>
    <scope>NUCLEOTIDE SEQUENCE</scope>
    <source>
        <strain evidence="1">NC1722</strain>
    </source>
</reference>
<name>A0AAD7WIB6_9TELE</name>
<evidence type="ECO:0000313" key="1">
    <source>
        <dbReference type="EMBL" id="KAJ8397710.1"/>
    </source>
</evidence>
<dbReference type="AlphaFoldDB" id="A0AAD7WIB6"/>
<keyword evidence="2" id="KW-1185">Reference proteome</keyword>
<proteinExistence type="predicted"/>